<keyword evidence="1" id="KW-1133">Transmembrane helix</keyword>
<evidence type="ECO:0000313" key="2">
    <source>
        <dbReference type="Proteomes" id="UP000887575"/>
    </source>
</evidence>
<name>A0AAF3FGG4_9BILA</name>
<organism evidence="2 3">
    <name type="scientific">Mesorhabditis belari</name>
    <dbReference type="NCBI Taxonomy" id="2138241"/>
    <lineage>
        <taxon>Eukaryota</taxon>
        <taxon>Metazoa</taxon>
        <taxon>Ecdysozoa</taxon>
        <taxon>Nematoda</taxon>
        <taxon>Chromadorea</taxon>
        <taxon>Rhabditida</taxon>
        <taxon>Rhabditina</taxon>
        <taxon>Rhabditomorpha</taxon>
        <taxon>Rhabditoidea</taxon>
        <taxon>Rhabditidae</taxon>
        <taxon>Mesorhabditinae</taxon>
        <taxon>Mesorhabditis</taxon>
    </lineage>
</organism>
<keyword evidence="1" id="KW-0812">Transmembrane</keyword>
<protein>
    <submittedName>
        <fullName evidence="3">Uncharacterized protein</fullName>
    </submittedName>
</protein>
<dbReference type="InterPro" id="IPR000560">
    <property type="entry name" value="His_Pase_clade-2"/>
</dbReference>
<dbReference type="SUPFAM" id="SSF53254">
    <property type="entry name" value="Phosphoglycerate mutase-like"/>
    <property type="match status" value="1"/>
</dbReference>
<dbReference type="Pfam" id="PF00328">
    <property type="entry name" value="His_Phos_2"/>
    <property type="match status" value="1"/>
</dbReference>
<keyword evidence="1" id="KW-0472">Membrane</keyword>
<dbReference type="GO" id="GO:0016791">
    <property type="term" value="F:phosphatase activity"/>
    <property type="evidence" value="ECO:0007669"/>
    <property type="project" value="UniProtKB-ARBA"/>
</dbReference>
<accession>A0AAF3FGG4</accession>
<dbReference type="Gene3D" id="3.40.50.1240">
    <property type="entry name" value="Phosphoglycerate mutase-like"/>
    <property type="match status" value="1"/>
</dbReference>
<dbReference type="WBParaSite" id="MBELARI_LOCUS6140">
    <property type="protein sequence ID" value="MBELARI_LOCUS6140"/>
    <property type="gene ID" value="MBELARI_LOCUS6140"/>
</dbReference>
<keyword evidence="2" id="KW-1185">Reference proteome</keyword>
<feature type="transmembrane region" description="Helical" evidence="1">
    <location>
        <begin position="140"/>
        <end position="166"/>
    </location>
</feature>
<evidence type="ECO:0000256" key="1">
    <source>
        <dbReference type="SAM" id="Phobius"/>
    </source>
</evidence>
<dbReference type="AlphaFoldDB" id="A0AAF3FGG4"/>
<proteinExistence type="predicted"/>
<reference evidence="3" key="1">
    <citation type="submission" date="2024-02" db="UniProtKB">
        <authorList>
            <consortium name="WormBaseParasite"/>
        </authorList>
    </citation>
    <scope>IDENTIFICATION</scope>
</reference>
<sequence>MKAVFFSLDGLDPALFLSRAEPGEGDHCAHFQKFHAYSTHDSVVLPLAESLGILSALNNRLPEYTSRIIIELWDRNGAPYVKAYYRMSSRSHDVLDVSSQVRKCETDECPLAVFISCCDEYRLEKLSNVCSNAAKVRTKIWSPLLDVCRFDTVAALIVVIILAALFKKERAKNSYRV</sequence>
<dbReference type="InterPro" id="IPR029033">
    <property type="entry name" value="His_PPase_superfam"/>
</dbReference>
<evidence type="ECO:0000313" key="3">
    <source>
        <dbReference type="WBParaSite" id="MBELARI_LOCUS6140"/>
    </source>
</evidence>
<dbReference type="Proteomes" id="UP000887575">
    <property type="component" value="Unassembled WGS sequence"/>
</dbReference>